<accession>A0A9J2P5P6</accession>
<reference evidence="4" key="1">
    <citation type="submission" date="2023-03" db="UniProtKB">
        <authorList>
            <consortium name="WormBaseParasite"/>
        </authorList>
    </citation>
    <scope>IDENTIFICATION</scope>
</reference>
<evidence type="ECO:0000313" key="4">
    <source>
        <dbReference type="WBParaSite" id="ALUE_0000488901-mRNA-1"/>
    </source>
</evidence>
<sequence>MSEFCGTNPNSDLIAMSRRQKRRERILMNSGERIKTILSGPSGKECRSAPALEGGEDFKRPFSASPSLSNCNESRLSSRSGDSISRPESYGWNTSLEELGITYRPKPWYCFVRDRRFRACIAVGIILRVMVAFSLVSNVVVPWALSCLVFDFITAAQSKAKYPTRGLFLNALLYFGIDENFVIRIGSWKLRIVQVFQMGLYGECTGGEMKGYAQLAQAFMKLRTITARQRGFILERAWNFMRDSLFAAFAFLVTHTALHFAELLC</sequence>
<evidence type="ECO:0000256" key="1">
    <source>
        <dbReference type="SAM" id="MobiDB-lite"/>
    </source>
</evidence>
<evidence type="ECO:0000256" key="2">
    <source>
        <dbReference type="SAM" id="Phobius"/>
    </source>
</evidence>
<dbReference type="AlphaFoldDB" id="A0A9J2P5P6"/>
<proteinExistence type="predicted"/>
<name>A0A9J2P5P6_ASCLU</name>
<feature type="compositionally biased region" description="Low complexity" evidence="1">
    <location>
        <begin position="74"/>
        <end position="87"/>
    </location>
</feature>
<protein>
    <submittedName>
        <fullName evidence="4">ABC transmembrane type-1 domain-containing protein</fullName>
    </submittedName>
</protein>
<keyword evidence="2" id="KW-0812">Transmembrane</keyword>
<keyword evidence="2" id="KW-0472">Membrane</keyword>
<organism evidence="3 4">
    <name type="scientific">Ascaris lumbricoides</name>
    <name type="common">Giant roundworm</name>
    <dbReference type="NCBI Taxonomy" id="6252"/>
    <lineage>
        <taxon>Eukaryota</taxon>
        <taxon>Metazoa</taxon>
        <taxon>Ecdysozoa</taxon>
        <taxon>Nematoda</taxon>
        <taxon>Chromadorea</taxon>
        <taxon>Rhabditida</taxon>
        <taxon>Spirurina</taxon>
        <taxon>Ascaridomorpha</taxon>
        <taxon>Ascaridoidea</taxon>
        <taxon>Ascarididae</taxon>
        <taxon>Ascaris</taxon>
    </lineage>
</organism>
<feature type="transmembrane region" description="Helical" evidence="2">
    <location>
        <begin position="121"/>
        <end position="145"/>
    </location>
</feature>
<dbReference type="Proteomes" id="UP000036681">
    <property type="component" value="Unplaced"/>
</dbReference>
<feature type="compositionally biased region" description="Polar residues" evidence="1">
    <location>
        <begin position="64"/>
        <end position="73"/>
    </location>
</feature>
<keyword evidence="3" id="KW-1185">Reference proteome</keyword>
<dbReference type="WBParaSite" id="ALUE_0000488901-mRNA-1">
    <property type="protein sequence ID" value="ALUE_0000488901-mRNA-1"/>
    <property type="gene ID" value="ALUE_0000488901"/>
</dbReference>
<feature type="region of interest" description="Disordered" evidence="1">
    <location>
        <begin position="60"/>
        <end position="87"/>
    </location>
</feature>
<evidence type="ECO:0000313" key="3">
    <source>
        <dbReference type="Proteomes" id="UP000036681"/>
    </source>
</evidence>
<keyword evidence="2" id="KW-1133">Transmembrane helix</keyword>